<dbReference type="GO" id="GO:0016747">
    <property type="term" value="F:acyltransferase activity, transferring groups other than amino-acyl groups"/>
    <property type="evidence" value="ECO:0007669"/>
    <property type="project" value="InterPro"/>
</dbReference>
<name>A0A841DZV6_9ACTN</name>
<feature type="domain" description="N-acetyltransferase" evidence="1">
    <location>
        <begin position="197"/>
        <end position="369"/>
    </location>
</feature>
<dbReference type="PROSITE" id="PS51186">
    <property type="entry name" value="GNAT"/>
    <property type="match status" value="2"/>
</dbReference>
<dbReference type="SUPFAM" id="SSF55729">
    <property type="entry name" value="Acyl-CoA N-acyltransferases (Nat)"/>
    <property type="match status" value="2"/>
</dbReference>
<dbReference type="EMBL" id="JACHNF010000001">
    <property type="protein sequence ID" value="MBB5980728.1"/>
    <property type="molecule type" value="Genomic_DNA"/>
</dbReference>
<dbReference type="InterPro" id="IPR000182">
    <property type="entry name" value="GNAT_dom"/>
</dbReference>
<dbReference type="RefSeq" id="WP_184836681.1">
    <property type="nucleotide sequence ID" value="NZ_BAAAVN010000003.1"/>
</dbReference>
<dbReference type="CDD" id="cd04301">
    <property type="entry name" value="NAT_SF"/>
    <property type="match status" value="1"/>
</dbReference>
<proteinExistence type="predicted"/>
<dbReference type="InterPro" id="IPR051531">
    <property type="entry name" value="N-acetyltransferase"/>
</dbReference>
<dbReference type="Proteomes" id="UP000558997">
    <property type="component" value="Unassembled WGS sequence"/>
</dbReference>
<gene>
    <name evidence="2" type="ORF">HDA44_004069</name>
</gene>
<dbReference type="PANTHER" id="PTHR43792">
    <property type="entry name" value="GNAT FAMILY, PUTATIVE (AFU_ORTHOLOGUE AFUA_3G00765)-RELATED-RELATED"/>
    <property type="match status" value="1"/>
</dbReference>
<dbReference type="Gene3D" id="3.40.630.30">
    <property type="match status" value="2"/>
</dbReference>
<protein>
    <submittedName>
        <fullName evidence="2">RimJ/RimL family protein N-acetyltransferase</fullName>
    </submittedName>
</protein>
<reference evidence="2 3" key="1">
    <citation type="submission" date="2020-08" db="EMBL/GenBank/DDBJ databases">
        <title>Sequencing the genomes of 1000 actinobacteria strains.</title>
        <authorList>
            <person name="Klenk H.-P."/>
        </authorList>
    </citation>
    <scope>NUCLEOTIDE SEQUENCE [LARGE SCALE GENOMIC DNA]</scope>
    <source>
        <strain evidence="2 3">DSM 17294</strain>
    </source>
</reference>
<feature type="domain" description="N-acetyltransferase" evidence="1">
    <location>
        <begin position="15"/>
        <end position="172"/>
    </location>
</feature>
<accession>A0A841DZV6</accession>
<sequence>MRFPEDVPVLTDGVVTLRAHSADDIDTVFEMCQDPVMQRWTTIPVPYLREHAVGFLTEQIPAGWRENTGWSWAIEYDGAYAGTVGLHDGEGGVGEIGFAVGPAVRGQGVMTRAARLAVRYAFDELDWTRVIWRAFVGNWASRRVAWKTGFRDLVTIPDGGRARGVREDEWVASVSRGDELEPQGNWWTVPVLEDGGVRLRRLRETDARRVQEACSDERTQYWLTGMPSPYELSDAEKFIAGETAGQASGRVVSWAIADAVSDELLGNVSIFDLDNRFDPTSGEIGYWAHPDARGRKVMTTAVRLVIAHAFTPIADGGLGRRRLVLHAADGNTASAHVAEATGFTLVGTERLASPRRDGTHNNLLTFDLLQTDHATDPPAKTI</sequence>
<comment type="caution">
    <text evidence="2">The sequence shown here is derived from an EMBL/GenBank/DDBJ whole genome shotgun (WGS) entry which is preliminary data.</text>
</comment>
<dbReference type="InterPro" id="IPR016181">
    <property type="entry name" value="Acyl_CoA_acyltransferase"/>
</dbReference>
<evidence type="ECO:0000259" key="1">
    <source>
        <dbReference type="PROSITE" id="PS51186"/>
    </source>
</evidence>
<evidence type="ECO:0000313" key="3">
    <source>
        <dbReference type="Proteomes" id="UP000558997"/>
    </source>
</evidence>
<dbReference type="AlphaFoldDB" id="A0A841DZV6"/>
<organism evidence="2 3">
    <name type="scientific">Kribbella solani</name>
    <dbReference type="NCBI Taxonomy" id="236067"/>
    <lineage>
        <taxon>Bacteria</taxon>
        <taxon>Bacillati</taxon>
        <taxon>Actinomycetota</taxon>
        <taxon>Actinomycetes</taxon>
        <taxon>Propionibacteriales</taxon>
        <taxon>Kribbellaceae</taxon>
        <taxon>Kribbella</taxon>
    </lineage>
</organism>
<dbReference type="Pfam" id="PF13302">
    <property type="entry name" value="Acetyltransf_3"/>
    <property type="match status" value="2"/>
</dbReference>
<keyword evidence="2" id="KW-0808">Transferase</keyword>
<evidence type="ECO:0000313" key="2">
    <source>
        <dbReference type="EMBL" id="MBB5980728.1"/>
    </source>
</evidence>
<keyword evidence="3" id="KW-1185">Reference proteome</keyword>
<dbReference type="PANTHER" id="PTHR43792:SF1">
    <property type="entry name" value="N-ACETYLTRANSFERASE DOMAIN-CONTAINING PROTEIN"/>
    <property type="match status" value="1"/>
</dbReference>